<dbReference type="AlphaFoldDB" id="A0AAV6TGR0"/>
<evidence type="ECO:0000313" key="3">
    <source>
        <dbReference type="Proteomes" id="UP000827092"/>
    </source>
</evidence>
<name>A0AAV6TGR0_9ARAC</name>
<gene>
    <name evidence="2" type="ORF">JTE90_025672</name>
</gene>
<feature type="non-terminal residue" evidence="2">
    <location>
        <position position="84"/>
    </location>
</feature>
<proteinExistence type="predicted"/>
<feature type="region of interest" description="Disordered" evidence="1">
    <location>
        <begin position="1"/>
        <end position="22"/>
    </location>
</feature>
<keyword evidence="3" id="KW-1185">Reference proteome</keyword>
<accession>A0AAV6TGR0</accession>
<protein>
    <submittedName>
        <fullName evidence="2">Uncharacterized protein</fullName>
    </submittedName>
</protein>
<sequence length="84" mass="9687">MWIPSVLEPLPENKEDSGHANNNMDLTIEYVTDASSGDQTYPKDMKGDEMYRQTGDVKQLFAKRDGRPYYATTKDGFEYYPQLL</sequence>
<organism evidence="2 3">
    <name type="scientific">Oedothorax gibbosus</name>
    <dbReference type="NCBI Taxonomy" id="931172"/>
    <lineage>
        <taxon>Eukaryota</taxon>
        <taxon>Metazoa</taxon>
        <taxon>Ecdysozoa</taxon>
        <taxon>Arthropoda</taxon>
        <taxon>Chelicerata</taxon>
        <taxon>Arachnida</taxon>
        <taxon>Araneae</taxon>
        <taxon>Araneomorphae</taxon>
        <taxon>Entelegynae</taxon>
        <taxon>Araneoidea</taxon>
        <taxon>Linyphiidae</taxon>
        <taxon>Erigoninae</taxon>
        <taxon>Oedothorax</taxon>
    </lineage>
</organism>
<evidence type="ECO:0000313" key="2">
    <source>
        <dbReference type="EMBL" id="KAG8171008.1"/>
    </source>
</evidence>
<dbReference type="EMBL" id="JAFNEN010004573">
    <property type="protein sequence ID" value="KAG8171008.1"/>
    <property type="molecule type" value="Genomic_DNA"/>
</dbReference>
<evidence type="ECO:0000256" key="1">
    <source>
        <dbReference type="SAM" id="MobiDB-lite"/>
    </source>
</evidence>
<dbReference type="Proteomes" id="UP000827092">
    <property type="component" value="Unassembled WGS sequence"/>
</dbReference>
<comment type="caution">
    <text evidence="2">The sequence shown here is derived from an EMBL/GenBank/DDBJ whole genome shotgun (WGS) entry which is preliminary data.</text>
</comment>
<reference evidence="2 3" key="1">
    <citation type="journal article" date="2022" name="Nat. Ecol. Evol.">
        <title>A masculinizing supergene underlies an exaggerated male reproductive morph in a spider.</title>
        <authorList>
            <person name="Hendrickx F."/>
            <person name="De Corte Z."/>
            <person name="Sonet G."/>
            <person name="Van Belleghem S.M."/>
            <person name="Kostlbacher S."/>
            <person name="Vangestel C."/>
        </authorList>
    </citation>
    <scope>NUCLEOTIDE SEQUENCE [LARGE SCALE GENOMIC DNA]</scope>
    <source>
        <strain evidence="2">W744_W776</strain>
    </source>
</reference>